<protein>
    <submittedName>
        <fullName evidence="1">Uncharacterized protein</fullName>
    </submittedName>
</protein>
<dbReference type="EMBL" id="VTPC01001974">
    <property type="protein sequence ID" value="KAF2900850.1"/>
    <property type="molecule type" value="Genomic_DNA"/>
</dbReference>
<dbReference type="Proteomes" id="UP000801492">
    <property type="component" value="Unassembled WGS sequence"/>
</dbReference>
<accession>A0A8K0DHW3</accession>
<evidence type="ECO:0000313" key="2">
    <source>
        <dbReference type="Proteomes" id="UP000801492"/>
    </source>
</evidence>
<gene>
    <name evidence="1" type="ORF">ILUMI_05328</name>
</gene>
<reference evidence="1" key="1">
    <citation type="submission" date="2019-08" db="EMBL/GenBank/DDBJ databases">
        <title>The genome of the North American firefly Photinus pyralis.</title>
        <authorList>
            <consortium name="Photinus pyralis genome working group"/>
            <person name="Fallon T.R."/>
            <person name="Sander Lower S.E."/>
            <person name="Weng J.-K."/>
        </authorList>
    </citation>
    <scope>NUCLEOTIDE SEQUENCE</scope>
    <source>
        <strain evidence="1">TRF0915ILg1</strain>
        <tissue evidence="1">Whole body</tissue>
    </source>
</reference>
<comment type="caution">
    <text evidence="1">The sequence shown here is derived from an EMBL/GenBank/DDBJ whole genome shotgun (WGS) entry which is preliminary data.</text>
</comment>
<proteinExistence type="predicted"/>
<dbReference type="OrthoDB" id="5797993at2759"/>
<name>A0A8K0DHW3_IGNLU</name>
<dbReference type="AlphaFoldDB" id="A0A8K0DHW3"/>
<organism evidence="1 2">
    <name type="scientific">Ignelater luminosus</name>
    <name type="common">Cucubano</name>
    <name type="synonym">Pyrophorus luminosus</name>
    <dbReference type="NCBI Taxonomy" id="2038154"/>
    <lineage>
        <taxon>Eukaryota</taxon>
        <taxon>Metazoa</taxon>
        <taxon>Ecdysozoa</taxon>
        <taxon>Arthropoda</taxon>
        <taxon>Hexapoda</taxon>
        <taxon>Insecta</taxon>
        <taxon>Pterygota</taxon>
        <taxon>Neoptera</taxon>
        <taxon>Endopterygota</taxon>
        <taxon>Coleoptera</taxon>
        <taxon>Polyphaga</taxon>
        <taxon>Elateriformia</taxon>
        <taxon>Elateroidea</taxon>
        <taxon>Elateridae</taxon>
        <taxon>Agrypninae</taxon>
        <taxon>Pyrophorini</taxon>
        <taxon>Ignelater</taxon>
    </lineage>
</organism>
<feature type="non-terminal residue" evidence="1">
    <location>
        <position position="1"/>
    </location>
</feature>
<evidence type="ECO:0000313" key="1">
    <source>
        <dbReference type="EMBL" id="KAF2900850.1"/>
    </source>
</evidence>
<keyword evidence="2" id="KW-1185">Reference proteome</keyword>
<sequence>MSRKNVSKFKIFATKKQEEYEELPFFPKYETQYIFKENLRVTWFETDFSQSKYNFENRKSGSNACTLIAILTAAKCSFNLTEIEGPEKPLNTKLVYALAYGMLAGNAIHNALKARGALSNINLTVPEAIRHAGDRVAGIHEWKSELYPQPLALTLYENLKRLWREWRFYCVIKKKNPDLFVVLICDSRSVLFILQDETDT</sequence>